<keyword evidence="2" id="KW-1185">Reference proteome</keyword>
<name>A0ACD5VDI4_AVESA</name>
<dbReference type="EnsemblPlants" id="AVESA.00010b.r2.3AG0403960.1">
    <property type="protein sequence ID" value="AVESA.00010b.r2.3AG0403960.1.CDS"/>
    <property type="gene ID" value="AVESA.00010b.r2.3AG0403960"/>
</dbReference>
<sequence>MAQMLHHKESGLHGKETQGRRWSFLQFFGLRRLPRSMKMLSDKKHGQEKSTGVSRLRGCYVPLKDEDSDVTDDHKNTQDRDKQKGSKKNSGKTSLKSLISRKFYGKEGHKEKMLPVAPRLLRTLSIHYLESNVYVFDGESAPRGDGSSHGAKHSQQNATGTNLQNNTLDGSDSDVSFSRLLSRGEEHVKRKSHRSISMDGILHKVPYGSKVAGDTIIEELPRSVSATYDRDGLKPFTSRRHLNQGFQRSRSLSESLESYSHLLESISSREAKRVLTSSKSTRDHSLDGSGVTTELQRSSSSQHRSKGLTRFAEYLVIPEDGLASQALDKIVVDGDVKSLLDESSCNNEITGGSENPMSLEEYLSDEKGDAAASAEASFCIAPIISSEVVDIAEEHSVTACVDDQVLPSTEVSLCTDPSRPKVDIPEEDEPTLLSLLQSEDIGSIVDQHSTLSDNDVQSCTAQPSEDTSIAEENPMVSNDNHIQSFEGTCCVPDLNQDSEDELNLGCEQETESPTSVLDVAFSDHTMLDDSSSVEENIVHPNEADDSVGSLTDDEDVQENSFGGGDDRNDFYFQAADPKKEAVLRYVKDMFSKSSFSNETLFDAWRSQNIAALQDEGCQPNELSFAADGASDLAIADMCADEFLLFDLTNEALLDMYRKYAARSPFSYRPKPVGRDALRELCSRVSRQLDDRQAWSGVDVDGLLSIDLAKADRWAEFPGVGVEVGAKVADMVLDRLVTELALQLAKF</sequence>
<reference evidence="1" key="2">
    <citation type="submission" date="2025-09" db="UniProtKB">
        <authorList>
            <consortium name="EnsemblPlants"/>
        </authorList>
    </citation>
    <scope>IDENTIFICATION</scope>
</reference>
<reference evidence="1" key="1">
    <citation type="submission" date="2021-05" db="EMBL/GenBank/DDBJ databases">
        <authorList>
            <person name="Scholz U."/>
            <person name="Mascher M."/>
            <person name="Fiebig A."/>
        </authorList>
    </citation>
    <scope>NUCLEOTIDE SEQUENCE [LARGE SCALE GENOMIC DNA]</scope>
</reference>
<protein>
    <submittedName>
        <fullName evidence="1">Uncharacterized protein</fullName>
    </submittedName>
</protein>
<accession>A0ACD5VDI4</accession>
<dbReference type="Proteomes" id="UP001732700">
    <property type="component" value="Chromosome 3A"/>
</dbReference>
<evidence type="ECO:0000313" key="2">
    <source>
        <dbReference type="Proteomes" id="UP001732700"/>
    </source>
</evidence>
<organism evidence="1 2">
    <name type="scientific">Avena sativa</name>
    <name type="common">Oat</name>
    <dbReference type="NCBI Taxonomy" id="4498"/>
    <lineage>
        <taxon>Eukaryota</taxon>
        <taxon>Viridiplantae</taxon>
        <taxon>Streptophyta</taxon>
        <taxon>Embryophyta</taxon>
        <taxon>Tracheophyta</taxon>
        <taxon>Spermatophyta</taxon>
        <taxon>Magnoliopsida</taxon>
        <taxon>Liliopsida</taxon>
        <taxon>Poales</taxon>
        <taxon>Poaceae</taxon>
        <taxon>BOP clade</taxon>
        <taxon>Pooideae</taxon>
        <taxon>Poodae</taxon>
        <taxon>Poeae</taxon>
        <taxon>Poeae Chloroplast Group 1 (Aveneae type)</taxon>
        <taxon>Aveninae</taxon>
        <taxon>Avena</taxon>
    </lineage>
</organism>
<proteinExistence type="predicted"/>
<evidence type="ECO:0000313" key="1">
    <source>
        <dbReference type="EnsemblPlants" id="AVESA.00010b.r2.3AG0403960.1.CDS"/>
    </source>
</evidence>